<dbReference type="RefSeq" id="WP_106759610.1">
    <property type="nucleotide sequence ID" value="NZ_PXWF02000295.1"/>
</dbReference>
<dbReference type="GO" id="GO:0000820">
    <property type="term" value="P:regulation of glutamine family amino acid metabolic process"/>
    <property type="evidence" value="ECO:0007669"/>
    <property type="project" value="TreeGrafter"/>
</dbReference>
<evidence type="ECO:0000259" key="8">
    <source>
        <dbReference type="Pfam" id="PF08335"/>
    </source>
</evidence>
<feature type="domain" description="PII-uridylyltransferase/Glutamine-synthetase adenylyltransferase" evidence="8">
    <location>
        <begin position="338"/>
        <end position="423"/>
    </location>
</feature>
<keyword evidence="6" id="KW-0511">Multifunctional enzyme</keyword>
<dbReference type="Gene3D" id="1.20.120.1510">
    <property type="match status" value="1"/>
</dbReference>
<dbReference type="Gene3D" id="1.20.120.330">
    <property type="entry name" value="Nucleotidyltransferases domain 2"/>
    <property type="match status" value="1"/>
</dbReference>
<dbReference type="EMBL" id="PXWF02000295">
    <property type="protein sequence ID" value="PWF42496.1"/>
    <property type="molecule type" value="Genomic_DNA"/>
</dbReference>
<accession>A0A2U2HF00</accession>
<dbReference type="GO" id="GO:0005524">
    <property type="term" value="F:ATP binding"/>
    <property type="evidence" value="ECO:0007669"/>
    <property type="project" value="UniProtKB-KW"/>
</dbReference>
<dbReference type="SUPFAM" id="SSF81593">
    <property type="entry name" value="Nucleotidyltransferase substrate binding subunit/domain"/>
    <property type="match status" value="1"/>
</dbReference>
<sequence>TWASPRLQSMPEASRNRLLALVNAALPLVAASGADAGGAPAAPGSRGVTLGRLLQFFEAIARRSAYLSLLTEYPHTLARVVRMMQASGWAATFLTQHPILLDELLDERMRHGAPDLAALRAELEEQLAGAAGDTERQMDLLREAHHAQLFRLLAQDLAGDLTVERLADHLSALADTIVAVTLQAAWRTVATRHRELPLFAVIAYGKLGGKELGYVSDLDVIFLFDDEHADAPSNYAKLAQRFITWMTAHTSAGILFDIDTALRPDGASGMLVSSLAAFERYQASAAWVWEHQALTRARFCAGDAAIGARFEQVREAVLQRERGAQEDQLRSEVLAMRRKMLSAHPGRAELFDLKHDAGGMIDIEFMVQYLVLRHAARYPQLCANAGNIALLRMAGELGLIDAALAGAVGDAYRAMRRLQHLARLQGRDAARVEPGALAAHTGAVLALWRAVFGEDA</sequence>
<dbReference type="InterPro" id="IPR005190">
    <property type="entry name" value="GlnE_rpt_dom"/>
</dbReference>
<keyword evidence="5" id="KW-0460">Magnesium</keyword>
<evidence type="ECO:0000313" key="9">
    <source>
        <dbReference type="EMBL" id="PWF42496.1"/>
    </source>
</evidence>
<proteinExistence type="predicted"/>
<dbReference type="Gene3D" id="3.30.460.10">
    <property type="entry name" value="Beta Polymerase, domain 2"/>
    <property type="match status" value="1"/>
</dbReference>
<evidence type="ECO:0000256" key="5">
    <source>
        <dbReference type="ARBA" id="ARBA00022842"/>
    </source>
</evidence>
<feature type="non-terminal residue" evidence="9">
    <location>
        <position position="1"/>
    </location>
</feature>
<evidence type="ECO:0000256" key="6">
    <source>
        <dbReference type="ARBA" id="ARBA00023268"/>
    </source>
</evidence>
<dbReference type="Proteomes" id="UP000241421">
    <property type="component" value="Unassembled WGS sequence"/>
</dbReference>
<keyword evidence="10" id="KW-1185">Reference proteome</keyword>
<reference evidence="9 10" key="1">
    <citation type="submission" date="2018-04" db="EMBL/GenBank/DDBJ databases">
        <title>Massilia violaceinigra sp. nov., a novel purple-pigmented bacterium isolated from Tianshan glacier, Xinjiang, China.</title>
        <authorList>
            <person name="Wang H."/>
        </authorList>
    </citation>
    <scope>NUCLEOTIDE SEQUENCE [LARGE SCALE GENOMIC DNA]</scope>
    <source>
        <strain evidence="9 10">B448-2</strain>
    </source>
</reference>
<gene>
    <name evidence="9" type="ORF">C7C56_022540</name>
</gene>
<dbReference type="InterPro" id="IPR013546">
    <property type="entry name" value="PII_UdlTrfase/GS_AdlTrfase"/>
</dbReference>
<dbReference type="PANTHER" id="PTHR30621:SF0">
    <property type="entry name" value="BIFUNCTIONAL GLUTAMINE SYNTHETASE ADENYLYLTRANSFERASE_ADENYLYL-REMOVING ENZYME"/>
    <property type="match status" value="1"/>
</dbReference>
<evidence type="ECO:0000259" key="7">
    <source>
        <dbReference type="Pfam" id="PF03710"/>
    </source>
</evidence>
<organism evidence="9 10">
    <name type="scientific">Massilia glaciei</name>
    <dbReference type="NCBI Taxonomy" id="1524097"/>
    <lineage>
        <taxon>Bacteria</taxon>
        <taxon>Pseudomonadati</taxon>
        <taxon>Pseudomonadota</taxon>
        <taxon>Betaproteobacteria</taxon>
        <taxon>Burkholderiales</taxon>
        <taxon>Oxalobacteraceae</taxon>
        <taxon>Telluria group</taxon>
        <taxon>Massilia</taxon>
    </lineage>
</organism>
<dbReference type="GO" id="GO:0008882">
    <property type="term" value="F:[glutamate-ammonia-ligase] adenylyltransferase activity"/>
    <property type="evidence" value="ECO:0007669"/>
    <property type="project" value="InterPro"/>
</dbReference>
<dbReference type="InterPro" id="IPR023057">
    <property type="entry name" value="GlnE"/>
</dbReference>
<dbReference type="CDD" id="cd05401">
    <property type="entry name" value="NT_GlnE_GlnD_like"/>
    <property type="match status" value="1"/>
</dbReference>
<protein>
    <submittedName>
        <fullName evidence="9">Bifunctional [glutamate--ammonia ligase]-adenylyl-L-tyrosine phosphorylase/[glutamate--ammonia-ligase] adenylyltransferase</fullName>
    </submittedName>
</protein>
<dbReference type="OrthoDB" id="9759366at2"/>
<keyword evidence="4" id="KW-0067">ATP-binding</keyword>
<dbReference type="SUPFAM" id="SSF81301">
    <property type="entry name" value="Nucleotidyltransferase"/>
    <property type="match status" value="1"/>
</dbReference>
<dbReference type="NCBIfam" id="NF008292">
    <property type="entry name" value="PRK11072.1"/>
    <property type="match status" value="1"/>
</dbReference>
<comment type="caution">
    <text evidence="9">The sequence shown here is derived from an EMBL/GenBank/DDBJ whole genome shotgun (WGS) entry which is preliminary data.</text>
</comment>
<dbReference type="Pfam" id="PF03710">
    <property type="entry name" value="GlnE"/>
    <property type="match status" value="1"/>
</dbReference>
<keyword evidence="9" id="KW-0436">Ligase</keyword>
<keyword evidence="1 9" id="KW-0808">Transferase</keyword>
<name>A0A2U2HF00_9BURK</name>
<keyword evidence="2 9" id="KW-0548">Nucleotidyltransferase</keyword>
<evidence type="ECO:0000256" key="1">
    <source>
        <dbReference type="ARBA" id="ARBA00022679"/>
    </source>
</evidence>
<dbReference type="AlphaFoldDB" id="A0A2U2HF00"/>
<evidence type="ECO:0000256" key="2">
    <source>
        <dbReference type="ARBA" id="ARBA00022695"/>
    </source>
</evidence>
<dbReference type="GO" id="GO:0016874">
    <property type="term" value="F:ligase activity"/>
    <property type="evidence" value="ECO:0007669"/>
    <property type="project" value="UniProtKB-KW"/>
</dbReference>
<keyword evidence="3" id="KW-0547">Nucleotide-binding</keyword>
<evidence type="ECO:0000256" key="3">
    <source>
        <dbReference type="ARBA" id="ARBA00022741"/>
    </source>
</evidence>
<dbReference type="PANTHER" id="PTHR30621">
    <property type="entry name" value="GLUTAMINE SYNTHETASE ADENYLYLTRANSFERASE"/>
    <property type="match status" value="1"/>
</dbReference>
<feature type="domain" description="Glutamate-ammonia ligase adenylyltransferase repeated" evidence="7">
    <location>
        <begin position="78"/>
        <end position="312"/>
    </location>
</feature>
<dbReference type="GO" id="GO:0005829">
    <property type="term" value="C:cytosol"/>
    <property type="evidence" value="ECO:0007669"/>
    <property type="project" value="TreeGrafter"/>
</dbReference>
<evidence type="ECO:0000313" key="10">
    <source>
        <dbReference type="Proteomes" id="UP000241421"/>
    </source>
</evidence>
<evidence type="ECO:0000256" key="4">
    <source>
        <dbReference type="ARBA" id="ARBA00022840"/>
    </source>
</evidence>
<dbReference type="InterPro" id="IPR043519">
    <property type="entry name" value="NT_sf"/>
</dbReference>
<dbReference type="Pfam" id="PF08335">
    <property type="entry name" value="GlnD_UR_UTase"/>
    <property type="match status" value="1"/>
</dbReference>